<evidence type="ECO:0000313" key="2">
    <source>
        <dbReference type="EMBL" id="CAG8806589.1"/>
    </source>
</evidence>
<dbReference type="Pfam" id="PF00264">
    <property type="entry name" value="Tyrosinase"/>
    <property type="match status" value="1"/>
</dbReference>
<dbReference type="AlphaFoldDB" id="A0A9N9K1Z9"/>
<dbReference type="InterPro" id="IPR008922">
    <property type="entry name" value="Di-copper_centre_dom_sf"/>
</dbReference>
<proteinExistence type="predicted"/>
<dbReference type="OrthoDB" id="2442539at2759"/>
<organism evidence="2 3">
    <name type="scientific">Dentiscutata erythropus</name>
    <dbReference type="NCBI Taxonomy" id="1348616"/>
    <lineage>
        <taxon>Eukaryota</taxon>
        <taxon>Fungi</taxon>
        <taxon>Fungi incertae sedis</taxon>
        <taxon>Mucoromycota</taxon>
        <taxon>Glomeromycotina</taxon>
        <taxon>Glomeromycetes</taxon>
        <taxon>Diversisporales</taxon>
        <taxon>Gigasporaceae</taxon>
        <taxon>Dentiscutata</taxon>
    </lineage>
</organism>
<dbReference type="Gene3D" id="1.10.1280.10">
    <property type="entry name" value="Di-copper center containing domain from catechol oxidase"/>
    <property type="match status" value="1"/>
</dbReference>
<dbReference type="GO" id="GO:0016491">
    <property type="term" value="F:oxidoreductase activity"/>
    <property type="evidence" value="ECO:0007669"/>
    <property type="project" value="InterPro"/>
</dbReference>
<feature type="non-terminal residue" evidence="2">
    <location>
        <position position="117"/>
    </location>
</feature>
<dbReference type="SUPFAM" id="SSF48056">
    <property type="entry name" value="Di-copper centre-containing domain"/>
    <property type="match status" value="1"/>
</dbReference>
<gene>
    <name evidence="2" type="ORF">DERYTH_LOCUS24500</name>
</gene>
<feature type="domain" description="Tyrosinase copper-binding" evidence="1">
    <location>
        <begin position="16"/>
        <end position="93"/>
    </location>
</feature>
<protein>
    <submittedName>
        <fullName evidence="2">26483_t:CDS:1</fullName>
    </submittedName>
</protein>
<evidence type="ECO:0000313" key="3">
    <source>
        <dbReference type="Proteomes" id="UP000789405"/>
    </source>
</evidence>
<dbReference type="EMBL" id="CAJVPY010041433">
    <property type="protein sequence ID" value="CAG8806589.1"/>
    <property type="molecule type" value="Genomic_DNA"/>
</dbReference>
<keyword evidence="3" id="KW-1185">Reference proteome</keyword>
<reference evidence="2" key="1">
    <citation type="submission" date="2021-06" db="EMBL/GenBank/DDBJ databases">
        <authorList>
            <person name="Kallberg Y."/>
            <person name="Tangrot J."/>
            <person name="Rosling A."/>
        </authorList>
    </citation>
    <scope>NUCLEOTIDE SEQUENCE</scope>
    <source>
        <strain evidence="2">MA453B</strain>
    </source>
</reference>
<dbReference type="InterPro" id="IPR002227">
    <property type="entry name" value="Tyrosinase_Cu-bd"/>
</dbReference>
<evidence type="ECO:0000259" key="1">
    <source>
        <dbReference type="Pfam" id="PF00264"/>
    </source>
</evidence>
<comment type="caution">
    <text evidence="2">The sequence shown here is derived from an EMBL/GenBank/DDBJ whole genome shotgun (WGS) entry which is preliminary data.</text>
</comment>
<dbReference type="Proteomes" id="UP000789405">
    <property type="component" value="Unassembled WGS sequence"/>
</dbReference>
<name>A0A9N9K1Z9_9GLOM</name>
<sequence length="117" mass="13065">MSVHVPTVFRPGLYQMFHVSDFLHFSNHGTKPDGTQMGNAGVGHFASLETVHDDFHLVSGGLGGHMTYTDLAGFDALFFFHHVNVDRLVALWQGVYPDSWIPKITELDGTYTDEIDK</sequence>
<accession>A0A9N9K1Z9</accession>